<dbReference type="PANTHER" id="PTHR46292">
    <property type="entry name" value="COILED-COIL DOMAIN-CONTAINING PROTEIN 102A"/>
    <property type="match status" value="1"/>
</dbReference>
<dbReference type="PANTHER" id="PTHR46292:SF1">
    <property type="entry name" value="COILED-COIL DOMAIN-CONTAINING PROTEIN 102A"/>
    <property type="match status" value="1"/>
</dbReference>
<evidence type="ECO:0000313" key="5">
    <source>
        <dbReference type="RefSeq" id="XP_013793582.1"/>
    </source>
</evidence>
<keyword evidence="1 2" id="KW-0175">Coiled coil</keyword>
<keyword evidence="4" id="KW-1185">Reference proteome</keyword>
<sequence length="305" mass="34671">MSHSSAVPSSVKRHSGGSSSQVSERGDVPIDASQHSVSSHHHHYHHHYDPEWEAKEELRLRELEEARARAAQMEKTMRWWSDCTANWREKWSKVRTERNRAREEARVMRGKLEAATKEVNTLKREKQELESENVKLQKEIHFLQTPKTTGDKKEEGKFNSLNSSVGERVVAERDVSHPEKPTVDIPASNSAFLSTTLDSFSTCSKSVTKPEGTTLSQLSSQTVSQDLEFLDKLFHNKENQTTNISHNSGSAFSSFSSDSKEKKSRTEQKLVENVCSPVQELVDQRVSMLQLRLDEATKTILAERQ</sequence>
<accession>A0ABM1C3N5</accession>
<evidence type="ECO:0000256" key="1">
    <source>
        <dbReference type="ARBA" id="ARBA00023054"/>
    </source>
</evidence>
<protein>
    <submittedName>
        <fullName evidence="5">Coiled-coil domain-containing protein 102A-like</fullName>
    </submittedName>
</protein>
<proteinExistence type="predicted"/>
<organism evidence="4 5">
    <name type="scientific">Limulus polyphemus</name>
    <name type="common">Atlantic horseshoe crab</name>
    <dbReference type="NCBI Taxonomy" id="6850"/>
    <lineage>
        <taxon>Eukaryota</taxon>
        <taxon>Metazoa</taxon>
        <taxon>Ecdysozoa</taxon>
        <taxon>Arthropoda</taxon>
        <taxon>Chelicerata</taxon>
        <taxon>Merostomata</taxon>
        <taxon>Xiphosura</taxon>
        <taxon>Limulidae</taxon>
        <taxon>Limulus</taxon>
    </lineage>
</organism>
<dbReference type="RefSeq" id="XP_013793582.1">
    <property type="nucleotide sequence ID" value="XM_013938128.1"/>
</dbReference>
<feature type="region of interest" description="Disordered" evidence="3">
    <location>
        <begin position="240"/>
        <end position="269"/>
    </location>
</feature>
<gene>
    <name evidence="5" type="primary">LOC106477582</name>
</gene>
<reference evidence="5" key="1">
    <citation type="submission" date="2025-08" db="UniProtKB">
        <authorList>
            <consortium name="RefSeq"/>
        </authorList>
    </citation>
    <scope>IDENTIFICATION</scope>
    <source>
        <tissue evidence="5">Muscle</tissue>
    </source>
</reference>
<evidence type="ECO:0000313" key="4">
    <source>
        <dbReference type="Proteomes" id="UP000694941"/>
    </source>
</evidence>
<name>A0ABM1C3N5_LIMPO</name>
<feature type="region of interest" description="Disordered" evidence="3">
    <location>
        <begin position="1"/>
        <end position="49"/>
    </location>
</feature>
<evidence type="ECO:0000256" key="2">
    <source>
        <dbReference type="SAM" id="Coils"/>
    </source>
</evidence>
<dbReference type="GeneID" id="106477582"/>
<dbReference type="Proteomes" id="UP000694941">
    <property type="component" value="Unplaced"/>
</dbReference>
<feature type="compositionally biased region" description="Basic and acidic residues" evidence="3">
    <location>
        <begin position="258"/>
        <end position="269"/>
    </location>
</feature>
<feature type="coiled-coil region" evidence="2">
    <location>
        <begin position="98"/>
        <end position="139"/>
    </location>
</feature>
<feature type="compositionally biased region" description="Low complexity" evidence="3">
    <location>
        <begin position="245"/>
        <end position="257"/>
    </location>
</feature>
<evidence type="ECO:0000256" key="3">
    <source>
        <dbReference type="SAM" id="MobiDB-lite"/>
    </source>
</evidence>